<proteinExistence type="predicted"/>
<gene>
    <name evidence="10" type="primary">mviN</name>
    <name evidence="10" type="ORF">AOLFYP35_00515</name>
</gene>
<feature type="compositionally biased region" description="Gly residues" evidence="8">
    <location>
        <begin position="751"/>
        <end position="770"/>
    </location>
</feature>
<feature type="transmembrane region" description="Helical" evidence="9">
    <location>
        <begin position="474"/>
        <end position="499"/>
    </location>
</feature>
<keyword evidence="6 9" id="KW-1133">Transmembrane helix</keyword>
<feature type="transmembrane region" description="Helical" evidence="9">
    <location>
        <begin position="375"/>
        <end position="395"/>
    </location>
</feature>
<dbReference type="GO" id="GO:0008360">
    <property type="term" value="P:regulation of cell shape"/>
    <property type="evidence" value="ECO:0007669"/>
    <property type="project" value="UniProtKB-KW"/>
</dbReference>
<dbReference type="AlphaFoldDB" id="A0A6N2RVF2"/>
<dbReference type="PANTHER" id="PTHR47019">
    <property type="entry name" value="LIPID II FLIPPASE MURJ"/>
    <property type="match status" value="1"/>
</dbReference>
<feature type="transmembrane region" description="Helical" evidence="9">
    <location>
        <begin position="797"/>
        <end position="816"/>
    </location>
</feature>
<dbReference type="Gene3D" id="2.60.120.260">
    <property type="entry name" value="Galactose-binding domain-like"/>
    <property type="match status" value="1"/>
</dbReference>
<dbReference type="GO" id="GO:0015648">
    <property type="term" value="F:lipid-linked peptidoglycan transporter activity"/>
    <property type="evidence" value="ECO:0007669"/>
    <property type="project" value="TreeGrafter"/>
</dbReference>
<keyword evidence="5" id="KW-0573">Peptidoglycan synthesis</keyword>
<accession>A0A6N2RVF2</accession>
<keyword evidence="3 9" id="KW-0812">Transmembrane</keyword>
<feature type="transmembrane region" description="Helical" evidence="9">
    <location>
        <begin position="291"/>
        <end position="315"/>
    </location>
</feature>
<evidence type="ECO:0000256" key="2">
    <source>
        <dbReference type="ARBA" id="ARBA00022475"/>
    </source>
</evidence>
<dbReference type="EMBL" id="CACRSM010000002">
    <property type="protein sequence ID" value="VYS84141.1"/>
    <property type="molecule type" value="Genomic_DNA"/>
</dbReference>
<keyword evidence="4" id="KW-0133">Cell shape</keyword>
<sequence>MSESQARNGSLLRASVLMASGTMVSRVLGFIKAAMLLAALGSAGGAVSAAFQTANTLPNTIFNLLASGVFDAVLVPQIVRALKRDEGQVYINRLITLAGTILFLVAFISTLLAPVLIVIMAPGYSQDIRSLAVAFAFLCLPQIFFYGLYNLLGELLNARGVFGPYMWAPVLNNIIAIAGLVAFLILWGAHEDFAISDFTSPQFWLLSITTTLGVVCQALVLFIPMRRAGVSFKPDFHFRGTSFGSASKVAGWTFATLGVSQVGVLSTNAIASIADNYLNQNPMPIAGLAGYSAAFLIFMLPQSVITVSLATAIFTRLNYAVADDNDQEVAEHYHTGIRLITSLTVLAAAIFMAGAAPMMQLVVTNTARPELISSYALILVSLMPGVASTGIVLMSQRVFFAYEDAKPVFLMGIVPTILQIIVGWSIYFATGVRWWVIGAALGETVCRIVQGLIAMRWVGQRNSYVNSSEITRSYLTYVACAVIAGGIGFGALWLMGIYTTLSSKILRWLLSGVKFGVVAIIVTVVYMIAMRLINPQESSTSIRPLLKRLHLPIAVCDLLSAARPTREPQSVHNGVAPSPQEETMATEDQHTPREGTPHWLPLSVDLSVPTFDDVVHPDGEGHPAASSHSPQQDTPANVPTLPHSNRSSQGSVQMSQAKPEHPIVPTLPATARMYDVDATAPAGIPLGAAAAEASAETAAAKAQHQEPTSRIPAPLPHGFAEGAVVGGAAASVAGSGAAATPTRSSGHGHSEAGGGSHGGSGGGRGNSGDGHGNDEHSRSSASGNGGEKVIDPTRPTIIFAAVLTVIATIWAGATALSPVKHSDISNSVTKPSSSASASASASGQPTQEATQAATEKPVISSVSVLSWQNDKGDHEEMAVNMIDGDAKTNWHSRYFDYNQFLDQTAVTILVKLEKKATVSEITLDMDPSTTGGEGVVRAVNPNTPREGTEIATTTFSPKTDIKLAHPVETEAISITFRKMPTSQDGRAWAWVSELSVK</sequence>
<dbReference type="InterPro" id="IPR004268">
    <property type="entry name" value="MurJ"/>
</dbReference>
<feature type="compositionally biased region" description="Basic and acidic residues" evidence="8">
    <location>
        <begin position="587"/>
        <end position="596"/>
    </location>
</feature>
<dbReference type="Pfam" id="PF03023">
    <property type="entry name" value="MurJ"/>
    <property type="match status" value="1"/>
</dbReference>
<feature type="transmembrane region" description="Helical" evidence="9">
    <location>
        <begin position="131"/>
        <end position="149"/>
    </location>
</feature>
<feature type="transmembrane region" description="Helical" evidence="9">
    <location>
        <begin position="434"/>
        <end position="453"/>
    </location>
</feature>
<comment type="subcellular location">
    <subcellularLocation>
        <location evidence="1">Cell membrane</location>
        <topology evidence="1">Multi-pass membrane protein</topology>
    </subcellularLocation>
</comment>
<feature type="transmembrane region" description="Helical" evidence="9">
    <location>
        <begin position="505"/>
        <end position="529"/>
    </location>
</feature>
<feature type="transmembrane region" description="Helical" evidence="9">
    <location>
        <begin position="94"/>
        <end position="119"/>
    </location>
</feature>
<evidence type="ECO:0000256" key="8">
    <source>
        <dbReference type="SAM" id="MobiDB-lite"/>
    </source>
</evidence>
<keyword evidence="2" id="KW-1003">Cell membrane</keyword>
<dbReference type="SUPFAM" id="SSF49785">
    <property type="entry name" value="Galactose-binding domain-like"/>
    <property type="match status" value="1"/>
</dbReference>
<dbReference type="GO" id="GO:0034204">
    <property type="term" value="P:lipid translocation"/>
    <property type="evidence" value="ECO:0007669"/>
    <property type="project" value="TreeGrafter"/>
</dbReference>
<evidence type="ECO:0000256" key="6">
    <source>
        <dbReference type="ARBA" id="ARBA00022989"/>
    </source>
</evidence>
<evidence type="ECO:0000256" key="1">
    <source>
        <dbReference type="ARBA" id="ARBA00004651"/>
    </source>
</evidence>
<feature type="transmembrane region" description="Helical" evidence="9">
    <location>
        <begin position="407"/>
        <end position="428"/>
    </location>
</feature>
<evidence type="ECO:0000313" key="10">
    <source>
        <dbReference type="EMBL" id="VYS84141.1"/>
    </source>
</evidence>
<dbReference type="PRINTS" id="PR01806">
    <property type="entry name" value="VIRFACTRMVIN"/>
</dbReference>
<feature type="region of interest" description="Disordered" evidence="8">
    <location>
        <begin position="735"/>
        <end position="790"/>
    </location>
</feature>
<feature type="region of interest" description="Disordered" evidence="8">
    <location>
        <begin position="565"/>
        <end position="660"/>
    </location>
</feature>
<organism evidence="10">
    <name type="scientific">Schaalia odontolytica</name>
    <dbReference type="NCBI Taxonomy" id="1660"/>
    <lineage>
        <taxon>Bacteria</taxon>
        <taxon>Bacillati</taxon>
        <taxon>Actinomycetota</taxon>
        <taxon>Actinomycetes</taxon>
        <taxon>Actinomycetales</taxon>
        <taxon>Actinomycetaceae</taxon>
        <taxon>Schaalia</taxon>
    </lineage>
</organism>
<feature type="transmembrane region" description="Helical" evidence="9">
    <location>
        <begin position="336"/>
        <end position="355"/>
    </location>
</feature>
<feature type="transmembrane region" description="Helical" evidence="9">
    <location>
        <begin position="61"/>
        <end position="82"/>
    </location>
</feature>
<feature type="transmembrane region" description="Helical" evidence="9">
    <location>
        <begin position="202"/>
        <end position="223"/>
    </location>
</feature>
<feature type="compositionally biased region" description="Low complexity" evidence="8">
    <location>
        <begin position="735"/>
        <end position="747"/>
    </location>
</feature>
<dbReference type="InterPro" id="IPR008979">
    <property type="entry name" value="Galactose-bd-like_sf"/>
</dbReference>
<dbReference type="InterPro" id="IPR051050">
    <property type="entry name" value="Lipid_II_flippase_MurJ/MviN"/>
</dbReference>
<feature type="compositionally biased region" description="Low complexity" evidence="8">
    <location>
        <begin position="832"/>
        <end position="842"/>
    </location>
</feature>
<evidence type="ECO:0000256" key="7">
    <source>
        <dbReference type="ARBA" id="ARBA00023136"/>
    </source>
</evidence>
<dbReference type="PANTHER" id="PTHR47019:SF1">
    <property type="entry name" value="LIPID II FLIPPASE MURJ"/>
    <property type="match status" value="1"/>
</dbReference>
<dbReference type="CDD" id="cd13123">
    <property type="entry name" value="MATE_MurJ_like"/>
    <property type="match status" value="1"/>
</dbReference>
<dbReference type="GO" id="GO:0009252">
    <property type="term" value="P:peptidoglycan biosynthetic process"/>
    <property type="evidence" value="ECO:0007669"/>
    <property type="project" value="UniProtKB-KW"/>
</dbReference>
<feature type="compositionally biased region" description="Polar residues" evidence="8">
    <location>
        <begin position="626"/>
        <end position="656"/>
    </location>
</feature>
<evidence type="ECO:0000256" key="5">
    <source>
        <dbReference type="ARBA" id="ARBA00022984"/>
    </source>
</evidence>
<evidence type="ECO:0000256" key="3">
    <source>
        <dbReference type="ARBA" id="ARBA00022692"/>
    </source>
</evidence>
<feature type="compositionally biased region" description="Polar residues" evidence="8">
    <location>
        <begin position="843"/>
        <end position="853"/>
    </location>
</feature>
<name>A0A6N2RVF2_9ACTO</name>
<protein>
    <submittedName>
        <fullName evidence="10">Putative peptidoglycan biosynthesis protein MviN</fullName>
    </submittedName>
</protein>
<feature type="region of interest" description="Disordered" evidence="8">
    <location>
        <begin position="697"/>
        <end position="718"/>
    </location>
</feature>
<dbReference type="GO" id="GO:0005886">
    <property type="term" value="C:plasma membrane"/>
    <property type="evidence" value="ECO:0007669"/>
    <property type="project" value="UniProtKB-SubCell"/>
</dbReference>
<reference evidence="10" key="1">
    <citation type="submission" date="2019-11" db="EMBL/GenBank/DDBJ databases">
        <authorList>
            <person name="Feng L."/>
        </authorList>
    </citation>
    <scope>NUCLEOTIDE SEQUENCE</scope>
    <source>
        <strain evidence="10">AodontolyticusLFYP35</strain>
    </source>
</reference>
<evidence type="ECO:0000256" key="4">
    <source>
        <dbReference type="ARBA" id="ARBA00022960"/>
    </source>
</evidence>
<feature type="region of interest" description="Disordered" evidence="8">
    <location>
        <begin position="823"/>
        <end position="858"/>
    </location>
</feature>
<feature type="transmembrane region" description="Helical" evidence="9">
    <location>
        <begin position="249"/>
        <end position="271"/>
    </location>
</feature>
<feature type="transmembrane region" description="Helical" evidence="9">
    <location>
        <begin position="170"/>
        <end position="190"/>
    </location>
</feature>
<keyword evidence="7 9" id="KW-0472">Membrane</keyword>
<evidence type="ECO:0000256" key="9">
    <source>
        <dbReference type="SAM" id="Phobius"/>
    </source>
</evidence>